<sequence length="325" mass="38027">MSTSIVTLASFNLTKIKPINSNQRFYNPEEFKPSQLKRFNKKFLVVCSSVYANENTQSKLSTKEIRQRFQQGSFEIPCFDEWFRQKCFVVWDKEAKKLILKNDSGLLTQEELEKSQKILTDITMIEGPLETNFEEGSKTPIYPEGWTISNEFAKNLNEEKSIEMLFPKPDYNKRPLKKRTALKNRDENLAKKFKDITKSNIEDASFEVENVIGHRSINDKLELKIQWASDHKRKVQYKPTYESASLCSCSTAIREYSAKIHKKYQKIKRRPYFEKKFDVSKASNEALELALISRRTEGMIQVLPYTTISQFLQQQNLPNRAQKSE</sequence>
<accession>A0A3M7T0G5</accession>
<reference evidence="1 2" key="1">
    <citation type="journal article" date="2018" name="Sci. Rep.">
        <title>Genomic signatures of local adaptation to the degree of environmental predictability in rotifers.</title>
        <authorList>
            <person name="Franch-Gras L."/>
            <person name="Hahn C."/>
            <person name="Garcia-Roger E.M."/>
            <person name="Carmona M.J."/>
            <person name="Serra M."/>
            <person name="Gomez A."/>
        </authorList>
    </citation>
    <scope>NUCLEOTIDE SEQUENCE [LARGE SCALE GENOMIC DNA]</scope>
    <source>
        <strain evidence="1">HYR1</strain>
    </source>
</reference>
<gene>
    <name evidence="1" type="ORF">BpHYR1_032085</name>
</gene>
<evidence type="ECO:0000313" key="1">
    <source>
        <dbReference type="EMBL" id="RNA41516.1"/>
    </source>
</evidence>
<organism evidence="1 2">
    <name type="scientific">Brachionus plicatilis</name>
    <name type="common">Marine rotifer</name>
    <name type="synonym">Brachionus muelleri</name>
    <dbReference type="NCBI Taxonomy" id="10195"/>
    <lineage>
        <taxon>Eukaryota</taxon>
        <taxon>Metazoa</taxon>
        <taxon>Spiralia</taxon>
        <taxon>Gnathifera</taxon>
        <taxon>Rotifera</taxon>
        <taxon>Eurotatoria</taxon>
        <taxon>Monogononta</taxon>
        <taxon>Pseudotrocha</taxon>
        <taxon>Ploima</taxon>
        <taxon>Brachionidae</taxon>
        <taxon>Brachionus</taxon>
    </lineage>
</organism>
<name>A0A3M7T0G5_BRAPC</name>
<keyword evidence="2" id="KW-1185">Reference proteome</keyword>
<evidence type="ECO:0000313" key="2">
    <source>
        <dbReference type="Proteomes" id="UP000276133"/>
    </source>
</evidence>
<dbReference type="EMBL" id="REGN01000492">
    <property type="protein sequence ID" value="RNA41516.1"/>
    <property type="molecule type" value="Genomic_DNA"/>
</dbReference>
<dbReference type="OrthoDB" id="10518229at2759"/>
<dbReference type="Proteomes" id="UP000276133">
    <property type="component" value="Unassembled WGS sequence"/>
</dbReference>
<protein>
    <submittedName>
        <fullName evidence="1">Uncharacterized protein</fullName>
    </submittedName>
</protein>
<comment type="caution">
    <text evidence="1">The sequence shown here is derived from an EMBL/GenBank/DDBJ whole genome shotgun (WGS) entry which is preliminary data.</text>
</comment>
<proteinExistence type="predicted"/>
<dbReference type="AlphaFoldDB" id="A0A3M7T0G5"/>